<evidence type="ECO:0000259" key="6">
    <source>
        <dbReference type="PROSITE" id="PS50089"/>
    </source>
</evidence>
<dbReference type="SMART" id="SM00184">
    <property type="entry name" value="RING"/>
    <property type="match status" value="1"/>
</dbReference>
<dbReference type="PROSITE" id="PS50119">
    <property type="entry name" value="ZF_BBOX"/>
    <property type="match status" value="1"/>
</dbReference>
<dbReference type="PROSITE" id="PS50089">
    <property type="entry name" value="ZF_RING_2"/>
    <property type="match status" value="1"/>
</dbReference>
<dbReference type="InterPro" id="IPR001841">
    <property type="entry name" value="Znf_RING"/>
</dbReference>
<dbReference type="InterPro" id="IPR050143">
    <property type="entry name" value="TRIM/RBCC"/>
</dbReference>
<evidence type="ECO:0000259" key="7">
    <source>
        <dbReference type="PROSITE" id="PS50119"/>
    </source>
</evidence>
<dbReference type="InterPro" id="IPR043136">
    <property type="entry name" value="B30.2/SPRY_sf"/>
</dbReference>
<evidence type="ECO:0000256" key="5">
    <source>
        <dbReference type="SAM" id="Coils"/>
    </source>
</evidence>
<dbReference type="InterPro" id="IPR003877">
    <property type="entry name" value="SPRY_dom"/>
</dbReference>
<organism evidence="9 10">
    <name type="scientific">Poecilia mexicana</name>
    <dbReference type="NCBI Taxonomy" id="48701"/>
    <lineage>
        <taxon>Eukaryota</taxon>
        <taxon>Metazoa</taxon>
        <taxon>Chordata</taxon>
        <taxon>Craniata</taxon>
        <taxon>Vertebrata</taxon>
        <taxon>Euteleostomi</taxon>
        <taxon>Actinopterygii</taxon>
        <taxon>Neopterygii</taxon>
        <taxon>Teleostei</taxon>
        <taxon>Neoteleostei</taxon>
        <taxon>Acanthomorphata</taxon>
        <taxon>Ovalentaria</taxon>
        <taxon>Atherinomorphae</taxon>
        <taxon>Cyprinodontiformes</taxon>
        <taxon>Poeciliidae</taxon>
        <taxon>Poeciliinae</taxon>
        <taxon>Poecilia</taxon>
    </lineage>
</organism>
<dbReference type="STRING" id="48701.ENSPMEP00000007732"/>
<protein>
    <submittedName>
        <fullName evidence="9">Uncharacterized protein</fullName>
    </submittedName>
</protein>
<dbReference type="Pfam" id="PF25600">
    <property type="entry name" value="TRIM_CC"/>
    <property type="match status" value="1"/>
</dbReference>
<dbReference type="InterPro" id="IPR001870">
    <property type="entry name" value="B30.2/SPRY"/>
</dbReference>
<dbReference type="CDD" id="cd13733">
    <property type="entry name" value="SPRY_PRY_C-I_1"/>
    <property type="match status" value="1"/>
</dbReference>
<dbReference type="CDD" id="cd19769">
    <property type="entry name" value="Bbox2_TRIM16-like"/>
    <property type="match status" value="1"/>
</dbReference>
<dbReference type="Pfam" id="PF15227">
    <property type="entry name" value="zf-C3HC4_4"/>
    <property type="match status" value="1"/>
</dbReference>
<evidence type="ECO:0000313" key="9">
    <source>
        <dbReference type="Ensembl" id="ENSPMEP00000007732.1"/>
    </source>
</evidence>
<reference evidence="9" key="2">
    <citation type="submission" date="2025-09" db="UniProtKB">
        <authorList>
            <consortium name="Ensembl"/>
        </authorList>
    </citation>
    <scope>IDENTIFICATION</scope>
</reference>
<dbReference type="PANTHER" id="PTHR24103">
    <property type="entry name" value="E3 UBIQUITIN-PROTEIN LIGASE TRIM"/>
    <property type="match status" value="1"/>
</dbReference>
<dbReference type="PRINTS" id="PR01407">
    <property type="entry name" value="BUTYPHLNCDUF"/>
</dbReference>
<dbReference type="InterPro" id="IPR017907">
    <property type="entry name" value="Znf_RING_CS"/>
</dbReference>
<proteinExistence type="predicted"/>
<feature type="coiled-coil region" evidence="5">
    <location>
        <begin position="171"/>
        <end position="231"/>
    </location>
</feature>
<dbReference type="Ensembl" id="ENSPMET00000003627.1">
    <property type="protein sequence ID" value="ENSPMEP00000007732.1"/>
    <property type="gene ID" value="ENSPMEG00000009402.1"/>
</dbReference>
<dbReference type="AlphaFoldDB" id="A0A3B3WY48"/>
<dbReference type="Gene3D" id="3.30.160.60">
    <property type="entry name" value="Classic Zinc Finger"/>
    <property type="match status" value="1"/>
</dbReference>
<feature type="coiled-coil region" evidence="5">
    <location>
        <begin position="271"/>
        <end position="298"/>
    </location>
</feature>
<dbReference type="SUPFAM" id="SSF57845">
    <property type="entry name" value="B-box zinc-binding domain"/>
    <property type="match status" value="1"/>
</dbReference>
<dbReference type="InterPro" id="IPR058030">
    <property type="entry name" value="TRIM8/14/16/25/29/45/65_CC"/>
</dbReference>
<dbReference type="SMART" id="SM00589">
    <property type="entry name" value="PRY"/>
    <property type="match status" value="1"/>
</dbReference>
<dbReference type="InterPro" id="IPR003879">
    <property type="entry name" value="Butyrophylin_SPRY"/>
</dbReference>
<sequence>MASGGSLLTEEHLLCPICLDVFNKPVSTPCGHNFCLPCITSYWDTTFVCQCPICKEDFPNSHLQPHDVASELKRHTLVDPVESLGEKVCRKHHRLMMLFCKNDNSVLCDLCVGLRHANHDVVSVQRGYYHMTLQVIGNEAKVHQMIQERMQKVQDTKESLMQSKTETKKVIEHGRRDLTELVTEIKRTQEELIKVFEEKQKAAENQATGLITDMEKEISCLKVTAKNLEELKEIKDPVCFLKRYPNQSLLPYTMDLSTHNFIRHLEVKYVHKCVRNSISQLQDLLDKLNEELNRFSNSTDTSNKVALRYMQQYGENIVLDFDTAHPMLTLSADGKQVWYNMGTGLWGNQIPKPNMFTQHLAVVGQRGFSSRRFYFEVHVGQKTEWCLGVATASLQKNGAIVRSPNSGLWAIWFLVDKFETFSSPGEAVYTGKVEHVGVFVDYNGGQVTFFDVIRAVHIYSFTECLFTEELYPYFNPCDNEYGSNLEPMIIVPISPAE</sequence>
<dbReference type="InterPro" id="IPR006574">
    <property type="entry name" value="PRY"/>
</dbReference>
<dbReference type="SMART" id="SM00336">
    <property type="entry name" value="BBOX"/>
    <property type="match status" value="1"/>
</dbReference>
<dbReference type="Proteomes" id="UP000261480">
    <property type="component" value="Unplaced"/>
</dbReference>
<keyword evidence="3" id="KW-0862">Zinc</keyword>
<dbReference type="PROSITE" id="PS50188">
    <property type="entry name" value="B302_SPRY"/>
    <property type="match status" value="1"/>
</dbReference>
<keyword evidence="5" id="KW-0175">Coiled coil</keyword>
<evidence type="ECO:0000256" key="2">
    <source>
        <dbReference type="ARBA" id="ARBA00022771"/>
    </source>
</evidence>
<evidence type="ECO:0000259" key="8">
    <source>
        <dbReference type="PROSITE" id="PS50188"/>
    </source>
</evidence>
<dbReference type="Pfam" id="PF13765">
    <property type="entry name" value="PRY"/>
    <property type="match status" value="1"/>
</dbReference>
<dbReference type="InterPro" id="IPR000315">
    <property type="entry name" value="Znf_B-box"/>
</dbReference>
<dbReference type="PROSITE" id="PS00518">
    <property type="entry name" value="ZF_RING_1"/>
    <property type="match status" value="1"/>
</dbReference>
<feature type="domain" description="B30.2/SPRY" evidence="8">
    <location>
        <begin position="297"/>
        <end position="496"/>
    </location>
</feature>
<dbReference type="SUPFAM" id="SSF57850">
    <property type="entry name" value="RING/U-box"/>
    <property type="match status" value="1"/>
</dbReference>
<dbReference type="GO" id="GO:0008270">
    <property type="term" value="F:zinc ion binding"/>
    <property type="evidence" value="ECO:0007669"/>
    <property type="project" value="UniProtKB-KW"/>
</dbReference>
<dbReference type="Gene3D" id="2.60.120.920">
    <property type="match status" value="1"/>
</dbReference>
<dbReference type="Pfam" id="PF00643">
    <property type="entry name" value="zf-B_box"/>
    <property type="match status" value="1"/>
</dbReference>
<dbReference type="SMART" id="SM00449">
    <property type="entry name" value="SPRY"/>
    <property type="match status" value="1"/>
</dbReference>
<reference evidence="9" key="1">
    <citation type="submission" date="2025-08" db="UniProtKB">
        <authorList>
            <consortium name="Ensembl"/>
        </authorList>
    </citation>
    <scope>IDENTIFICATION</scope>
</reference>
<evidence type="ECO:0000313" key="10">
    <source>
        <dbReference type="Proteomes" id="UP000261480"/>
    </source>
</evidence>
<keyword evidence="2 4" id="KW-0863">Zinc-finger</keyword>
<dbReference type="InterPro" id="IPR013320">
    <property type="entry name" value="ConA-like_dom_sf"/>
</dbReference>
<name>A0A3B3WY48_9TELE</name>
<dbReference type="Gene3D" id="3.30.40.10">
    <property type="entry name" value="Zinc/RING finger domain, C3HC4 (zinc finger)"/>
    <property type="match status" value="1"/>
</dbReference>
<dbReference type="SUPFAM" id="SSF49899">
    <property type="entry name" value="Concanavalin A-like lectins/glucanases"/>
    <property type="match status" value="1"/>
</dbReference>
<dbReference type="Pfam" id="PF00622">
    <property type="entry name" value="SPRY"/>
    <property type="match status" value="1"/>
</dbReference>
<evidence type="ECO:0000256" key="1">
    <source>
        <dbReference type="ARBA" id="ARBA00022723"/>
    </source>
</evidence>
<evidence type="ECO:0000256" key="3">
    <source>
        <dbReference type="ARBA" id="ARBA00022833"/>
    </source>
</evidence>
<keyword evidence="10" id="KW-1185">Reference proteome</keyword>
<keyword evidence="1" id="KW-0479">Metal-binding</keyword>
<dbReference type="InterPro" id="IPR013083">
    <property type="entry name" value="Znf_RING/FYVE/PHD"/>
</dbReference>
<feature type="domain" description="B box-type" evidence="7">
    <location>
        <begin position="84"/>
        <end position="124"/>
    </location>
</feature>
<accession>A0A3B3WY48</accession>
<feature type="domain" description="RING-type" evidence="6">
    <location>
        <begin position="15"/>
        <end position="55"/>
    </location>
</feature>
<evidence type="ECO:0000256" key="4">
    <source>
        <dbReference type="PROSITE-ProRule" id="PRU00024"/>
    </source>
</evidence>